<keyword evidence="1" id="KW-0472">Membrane</keyword>
<accession>A0A1J1GUF7</accession>
<feature type="transmembrane region" description="Helical" evidence="1">
    <location>
        <begin position="104"/>
        <end position="126"/>
    </location>
</feature>
<proteinExistence type="predicted"/>
<feature type="transmembrane region" description="Helical" evidence="1">
    <location>
        <begin position="7"/>
        <end position="24"/>
    </location>
</feature>
<evidence type="ECO:0000313" key="2">
    <source>
        <dbReference type="EMBL" id="CRG96117.1"/>
    </source>
</evidence>
<dbReference type="GeneID" id="39731862"/>
<protein>
    <recommendedName>
        <fullName evidence="4">MARVEL domain-containing protein</fullName>
    </recommendedName>
</protein>
<gene>
    <name evidence="2" type="ORF">PGAL8A_00333200</name>
</gene>
<evidence type="ECO:0008006" key="4">
    <source>
        <dbReference type="Google" id="ProtNLM"/>
    </source>
</evidence>
<organism evidence="2 3">
    <name type="scientific">Plasmodium gallinaceum</name>
    <dbReference type="NCBI Taxonomy" id="5849"/>
    <lineage>
        <taxon>Eukaryota</taxon>
        <taxon>Sar</taxon>
        <taxon>Alveolata</taxon>
        <taxon>Apicomplexa</taxon>
        <taxon>Aconoidasida</taxon>
        <taxon>Haemosporida</taxon>
        <taxon>Plasmodiidae</taxon>
        <taxon>Plasmodium</taxon>
        <taxon>Plasmodium (Haemamoeba)</taxon>
    </lineage>
</organism>
<sequence length="132" mass="14503">MAISRDIATSIFGLIASSLLFAVAGTFNELTGVVGCFIFLGGAFTIYTIITFLIPSMKNSRDLVFSYGVSTACMFVACIMTFIILTYFYTKIHCHYGSKYCARLVFGSIFGFLSSGFFLVSSMLSLKIAHVW</sequence>
<dbReference type="RefSeq" id="XP_028528922.1">
    <property type="nucleotide sequence ID" value="XM_028672362.1"/>
</dbReference>
<keyword evidence="1" id="KW-1133">Transmembrane helix</keyword>
<dbReference type="OrthoDB" id="374371at2759"/>
<keyword evidence="1" id="KW-0812">Transmembrane</keyword>
<dbReference type="OMA" id="STIWMFV"/>
<feature type="transmembrane region" description="Helical" evidence="1">
    <location>
        <begin position="65"/>
        <end position="89"/>
    </location>
</feature>
<reference evidence="2" key="1">
    <citation type="submission" date="2015-04" db="EMBL/GenBank/DDBJ databases">
        <authorList>
            <consortium name="Pathogen Informatics"/>
        </authorList>
    </citation>
    <scope>NUCLEOTIDE SEQUENCE [LARGE SCALE GENOMIC DNA]</scope>
    <source>
        <strain evidence="2">8A</strain>
    </source>
</reference>
<feature type="transmembrane region" description="Helical" evidence="1">
    <location>
        <begin position="30"/>
        <end position="53"/>
    </location>
</feature>
<dbReference type="VEuPathDB" id="PlasmoDB:PGAL8A_00333200"/>
<name>A0A1J1GUF7_PLAGA</name>
<dbReference type="AlphaFoldDB" id="A0A1J1GUF7"/>
<evidence type="ECO:0000313" key="3">
    <source>
        <dbReference type="Proteomes" id="UP000220797"/>
    </source>
</evidence>
<evidence type="ECO:0000256" key="1">
    <source>
        <dbReference type="SAM" id="Phobius"/>
    </source>
</evidence>
<dbReference type="Proteomes" id="UP000220797">
    <property type="component" value="Unassembled WGS sequence"/>
</dbReference>
<comment type="caution">
    <text evidence="2">The sequence shown here is derived from an EMBL/GenBank/DDBJ whole genome shotgun (WGS) entry which is preliminary data.</text>
</comment>
<keyword evidence="3" id="KW-1185">Reference proteome</keyword>
<dbReference type="EMBL" id="CVMV01000059">
    <property type="protein sequence ID" value="CRG96117.1"/>
    <property type="molecule type" value="Genomic_DNA"/>
</dbReference>